<dbReference type="Pfam" id="PF00884">
    <property type="entry name" value="Sulfatase"/>
    <property type="match status" value="1"/>
</dbReference>
<evidence type="ECO:0000256" key="2">
    <source>
        <dbReference type="ARBA" id="ARBA00022723"/>
    </source>
</evidence>
<gene>
    <name evidence="8" type="ORF">H7995_26470</name>
</gene>
<dbReference type="Gene3D" id="3.40.720.10">
    <property type="entry name" value="Alkaline Phosphatase, subunit A"/>
    <property type="match status" value="1"/>
</dbReference>
<proteinExistence type="inferred from homology"/>
<feature type="domain" description="Sulfatase N-terminal" evidence="7">
    <location>
        <begin position="25"/>
        <end position="344"/>
    </location>
</feature>
<dbReference type="PANTHER" id="PTHR10342:SF274">
    <property type="entry name" value="ARYLSULFATASE B"/>
    <property type="match status" value="1"/>
</dbReference>
<dbReference type="GO" id="GO:0008484">
    <property type="term" value="F:sulfuric ester hydrolase activity"/>
    <property type="evidence" value="ECO:0007669"/>
    <property type="project" value="InterPro"/>
</dbReference>
<reference evidence="8 9" key="1">
    <citation type="submission" date="2020-08" db="EMBL/GenBank/DDBJ databases">
        <title>Pseudomonas sp. nov.</title>
        <authorList>
            <person name="Gieschler S."/>
            <person name="Fiedler G."/>
            <person name="Brinks E."/>
            <person name="Boehnlein C."/>
            <person name="Franz C.M.A.P."/>
            <person name="Kabisch J."/>
        </authorList>
    </citation>
    <scope>NUCLEOTIDE SEQUENCE [LARGE SCALE GENOMIC DNA]</scope>
    <source>
        <strain evidence="8 9">MBT-1</strain>
    </source>
</reference>
<protein>
    <submittedName>
        <fullName evidence="8">Arylsulfatase</fullName>
    </submittedName>
</protein>
<accession>A0A7X1GIX7</accession>
<dbReference type="Gene3D" id="3.30.1120.10">
    <property type="match status" value="1"/>
</dbReference>
<dbReference type="InterPro" id="IPR047115">
    <property type="entry name" value="ARSB"/>
</dbReference>
<dbReference type="SUPFAM" id="SSF53649">
    <property type="entry name" value="Alkaline phosphatase-like"/>
    <property type="match status" value="1"/>
</dbReference>
<keyword evidence="4" id="KW-0106">Calcium</keyword>
<dbReference type="EMBL" id="JACMYG010000046">
    <property type="protein sequence ID" value="MBC2693332.1"/>
    <property type="molecule type" value="Genomic_DNA"/>
</dbReference>
<dbReference type="InterPro" id="IPR017850">
    <property type="entry name" value="Alkaline_phosphatase_core_sf"/>
</dbReference>
<keyword evidence="6" id="KW-0732">Signal</keyword>
<dbReference type="Proteomes" id="UP000526003">
    <property type="component" value="Unassembled WGS sequence"/>
</dbReference>
<evidence type="ECO:0000256" key="3">
    <source>
        <dbReference type="ARBA" id="ARBA00022801"/>
    </source>
</evidence>
<keyword evidence="3" id="KW-0378">Hydrolase</keyword>
<sequence length="481" mass="52687">MMGLGVGALASLLTASVAVAEQSKPNIVFFLADDLGNADLGYRGSDIQTPAIDSLARQGTRLESFYAQQVCTPARAALMTGRYPIRHGLQTLVIFPGHSYGLPLDERTLPQALKEAGYKTAIVGKWHLGHYKTGFWPNQRGFDHSYGNLMGEVDYFSKERGGVIDWQRDGQPVKEEGYHTLQLAAEAERLIDAHDPAQPLFLYMPFLAPHAPYQAPKEYEDRYPGIQDPTRRTYAGMITAVDDAVARVLTALEKKGMRENTLVVFASDNGGALSADMASGAGKTKVAHPPASNLPYRGGKGSLYEGAVRVPAIVNWPGHIPAGQMVNQPLHMIDWFPTLVHLAGGKVEGSKPLDGKDIWASLTEQAPSPHQELLLNAEAYRGALREGKWKLLHSALLPARSQLFDLEADPQEKHDLAAEHPEVVTRLLAKLNDYGRQQLPSKFLVSQGRYLKYQGKALFESEDNGAAEQADAQFMKALQGL</sequence>
<dbReference type="PANTHER" id="PTHR10342">
    <property type="entry name" value="ARYLSULFATASE"/>
    <property type="match status" value="1"/>
</dbReference>
<evidence type="ECO:0000256" key="4">
    <source>
        <dbReference type="ARBA" id="ARBA00022837"/>
    </source>
</evidence>
<evidence type="ECO:0000256" key="6">
    <source>
        <dbReference type="SAM" id="SignalP"/>
    </source>
</evidence>
<dbReference type="CDD" id="cd16029">
    <property type="entry name" value="4-S"/>
    <property type="match status" value="1"/>
</dbReference>
<organism evidence="8 9">
    <name type="scientific">Pseudomonas kielensis</name>
    <dbReference type="NCBI Taxonomy" id="2762577"/>
    <lineage>
        <taxon>Bacteria</taxon>
        <taxon>Pseudomonadati</taxon>
        <taxon>Pseudomonadota</taxon>
        <taxon>Gammaproteobacteria</taxon>
        <taxon>Pseudomonadales</taxon>
        <taxon>Pseudomonadaceae</taxon>
        <taxon>Pseudomonas</taxon>
    </lineage>
</organism>
<dbReference type="GO" id="GO:0046872">
    <property type="term" value="F:metal ion binding"/>
    <property type="evidence" value="ECO:0007669"/>
    <property type="project" value="UniProtKB-KW"/>
</dbReference>
<keyword evidence="2" id="KW-0479">Metal-binding</keyword>
<evidence type="ECO:0000256" key="1">
    <source>
        <dbReference type="ARBA" id="ARBA00008779"/>
    </source>
</evidence>
<dbReference type="InterPro" id="IPR024607">
    <property type="entry name" value="Sulfatase_CS"/>
</dbReference>
<keyword evidence="5" id="KW-0325">Glycoprotein</keyword>
<name>A0A7X1GIX7_9PSED</name>
<evidence type="ECO:0000313" key="9">
    <source>
        <dbReference type="Proteomes" id="UP000526003"/>
    </source>
</evidence>
<evidence type="ECO:0000259" key="7">
    <source>
        <dbReference type="Pfam" id="PF00884"/>
    </source>
</evidence>
<comment type="caution">
    <text evidence="8">The sequence shown here is derived from an EMBL/GenBank/DDBJ whole genome shotgun (WGS) entry which is preliminary data.</text>
</comment>
<evidence type="ECO:0000256" key="5">
    <source>
        <dbReference type="ARBA" id="ARBA00023180"/>
    </source>
</evidence>
<comment type="similarity">
    <text evidence="1">Belongs to the sulfatase family.</text>
</comment>
<evidence type="ECO:0000313" key="8">
    <source>
        <dbReference type="EMBL" id="MBC2693332.1"/>
    </source>
</evidence>
<dbReference type="AlphaFoldDB" id="A0A7X1GIX7"/>
<dbReference type="PROSITE" id="PS00149">
    <property type="entry name" value="SULFATASE_2"/>
    <property type="match status" value="1"/>
</dbReference>
<keyword evidence="9" id="KW-1185">Reference proteome</keyword>
<dbReference type="InterPro" id="IPR000917">
    <property type="entry name" value="Sulfatase_N"/>
</dbReference>
<feature type="chain" id="PRO_5031172092" evidence="6">
    <location>
        <begin position="21"/>
        <end position="481"/>
    </location>
</feature>
<feature type="signal peptide" evidence="6">
    <location>
        <begin position="1"/>
        <end position="20"/>
    </location>
</feature>